<dbReference type="PANTHER" id="PTHR24221:SF654">
    <property type="entry name" value="ATP-BINDING CASSETTE SUB-FAMILY B MEMBER 6"/>
    <property type="match status" value="1"/>
</dbReference>
<keyword evidence="7 10" id="KW-1133">Transmembrane helix</keyword>
<dbReference type="GO" id="GO:0140359">
    <property type="term" value="F:ABC-type transporter activity"/>
    <property type="evidence" value="ECO:0007669"/>
    <property type="project" value="InterPro"/>
</dbReference>
<evidence type="ECO:0000256" key="9">
    <source>
        <dbReference type="ARBA" id="ARBA00061644"/>
    </source>
</evidence>
<comment type="caution">
    <text evidence="13">The sequence shown here is derived from an EMBL/GenBank/DDBJ whole genome shotgun (WGS) entry which is preliminary data.</text>
</comment>
<dbReference type="Proteomes" id="UP000262172">
    <property type="component" value="Unassembled WGS sequence"/>
</dbReference>
<dbReference type="PANTHER" id="PTHR24221">
    <property type="entry name" value="ATP-BINDING CASSETTE SUB-FAMILY B"/>
    <property type="match status" value="1"/>
</dbReference>
<dbReference type="GO" id="GO:0005886">
    <property type="term" value="C:plasma membrane"/>
    <property type="evidence" value="ECO:0007669"/>
    <property type="project" value="UniProtKB-SubCell"/>
</dbReference>
<evidence type="ECO:0000259" key="12">
    <source>
        <dbReference type="PROSITE" id="PS50929"/>
    </source>
</evidence>
<feature type="domain" description="ABC transmembrane type-1" evidence="12">
    <location>
        <begin position="30"/>
        <end position="328"/>
    </location>
</feature>
<dbReference type="SUPFAM" id="SSF90123">
    <property type="entry name" value="ABC transporter transmembrane region"/>
    <property type="match status" value="1"/>
</dbReference>
<comment type="similarity">
    <text evidence="9">Belongs to the ABC transporter superfamily. Lipid exporter (TC 3.A.1.106) family.</text>
</comment>
<reference evidence="13 14" key="1">
    <citation type="submission" date="2018-08" db="EMBL/GenBank/DDBJ databases">
        <title>Isolation, diversity and antifungal activity of Actinobacteria from cow dung.</title>
        <authorList>
            <person name="Ling L."/>
        </authorList>
    </citation>
    <scope>NUCLEOTIDE SEQUENCE [LARGE SCALE GENOMIC DNA]</scope>
    <source>
        <strain evidence="13 14">NEAU-LLE</strain>
    </source>
</reference>
<feature type="transmembrane region" description="Helical" evidence="10">
    <location>
        <begin position="272"/>
        <end position="292"/>
    </location>
</feature>
<feature type="transmembrane region" description="Helical" evidence="10">
    <location>
        <begin position="28"/>
        <end position="51"/>
    </location>
</feature>
<dbReference type="PROSITE" id="PS50893">
    <property type="entry name" value="ABC_TRANSPORTER_2"/>
    <property type="match status" value="1"/>
</dbReference>
<dbReference type="PROSITE" id="PS00211">
    <property type="entry name" value="ABC_TRANSPORTER_1"/>
    <property type="match status" value="1"/>
</dbReference>
<evidence type="ECO:0000259" key="11">
    <source>
        <dbReference type="PROSITE" id="PS50893"/>
    </source>
</evidence>
<dbReference type="OrthoDB" id="9806127at2"/>
<keyword evidence="2" id="KW-0813">Transport</keyword>
<dbReference type="InterPro" id="IPR003593">
    <property type="entry name" value="AAA+_ATPase"/>
</dbReference>
<dbReference type="InterPro" id="IPR039421">
    <property type="entry name" value="Type_1_exporter"/>
</dbReference>
<dbReference type="FunFam" id="3.40.50.300:FF:000299">
    <property type="entry name" value="ABC transporter ATP-binding protein/permease"/>
    <property type="match status" value="1"/>
</dbReference>
<accession>A0A371NXL9</accession>
<comment type="subcellular location">
    <subcellularLocation>
        <location evidence="1">Cell membrane</location>
        <topology evidence="1">Multi-pass membrane protein</topology>
    </subcellularLocation>
</comment>
<evidence type="ECO:0000256" key="3">
    <source>
        <dbReference type="ARBA" id="ARBA00022475"/>
    </source>
</evidence>
<keyword evidence="4 10" id="KW-0812">Transmembrane</keyword>
<keyword evidence="14" id="KW-1185">Reference proteome</keyword>
<dbReference type="EMBL" id="QUAB01000013">
    <property type="protein sequence ID" value="REJ08049.1"/>
    <property type="molecule type" value="Genomic_DNA"/>
</dbReference>
<dbReference type="SUPFAM" id="SSF52540">
    <property type="entry name" value="P-loop containing nucleoside triphosphate hydrolases"/>
    <property type="match status" value="1"/>
</dbReference>
<dbReference type="Gene3D" id="1.20.1560.10">
    <property type="entry name" value="ABC transporter type 1, transmembrane domain"/>
    <property type="match status" value="1"/>
</dbReference>
<protein>
    <submittedName>
        <fullName evidence="13">ABC transporter ATP-binding protein</fullName>
    </submittedName>
</protein>
<feature type="transmembrane region" description="Helical" evidence="10">
    <location>
        <begin position="187"/>
        <end position="204"/>
    </location>
</feature>
<dbReference type="GO" id="GO:0016887">
    <property type="term" value="F:ATP hydrolysis activity"/>
    <property type="evidence" value="ECO:0007669"/>
    <property type="project" value="InterPro"/>
</dbReference>
<feature type="transmembrane region" description="Helical" evidence="10">
    <location>
        <begin position="81"/>
        <end position="104"/>
    </location>
</feature>
<dbReference type="GO" id="GO:0034040">
    <property type="term" value="F:ATPase-coupled lipid transmembrane transporter activity"/>
    <property type="evidence" value="ECO:0007669"/>
    <property type="project" value="TreeGrafter"/>
</dbReference>
<dbReference type="InterPro" id="IPR027417">
    <property type="entry name" value="P-loop_NTPase"/>
</dbReference>
<dbReference type="GO" id="GO:0005524">
    <property type="term" value="F:ATP binding"/>
    <property type="evidence" value="ECO:0007669"/>
    <property type="project" value="UniProtKB-KW"/>
</dbReference>
<evidence type="ECO:0000256" key="1">
    <source>
        <dbReference type="ARBA" id="ARBA00004651"/>
    </source>
</evidence>
<evidence type="ECO:0000256" key="2">
    <source>
        <dbReference type="ARBA" id="ARBA00022448"/>
    </source>
</evidence>
<keyword evidence="3" id="KW-1003">Cell membrane</keyword>
<evidence type="ECO:0000313" key="14">
    <source>
        <dbReference type="Proteomes" id="UP000262172"/>
    </source>
</evidence>
<evidence type="ECO:0000256" key="10">
    <source>
        <dbReference type="SAM" id="Phobius"/>
    </source>
</evidence>
<keyword evidence="6 13" id="KW-0067">ATP-binding</keyword>
<dbReference type="InterPro" id="IPR011527">
    <property type="entry name" value="ABC1_TM_dom"/>
</dbReference>
<dbReference type="RefSeq" id="WP_116240661.1">
    <property type="nucleotide sequence ID" value="NZ_QUAB01000013.1"/>
</dbReference>
<dbReference type="PROSITE" id="PS50929">
    <property type="entry name" value="ABC_TM1F"/>
    <property type="match status" value="1"/>
</dbReference>
<name>A0A371NXL9_9MICO</name>
<dbReference type="InterPro" id="IPR036640">
    <property type="entry name" value="ABC1_TM_sf"/>
</dbReference>
<dbReference type="SMART" id="SM00382">
    <property type="entry name" value="AAA"/>
    <property type="match status" value="1"/>
</dbReference>
<keyword evidence="5" id="KW-0547">Nucleotide-binding</keyword>
<evidence type="ECO:0000256" key="6">
    <source>
        <dbReference type="ARBA" id="ARBA00022840"/>
    </source>
</evidence>
<evidence type="ECO:0000256" key="7">
    <source>
        <dbReference type="ARBA" id="ARBA00022989"/>
    </source>
</evidence>
<proteinExistence type="inferred from homology"/>
<evidence type="ECO:0000313" key="13">
    <source>
        <dbReference type="EMBL" id="REJ08049.1"/>
    </source>
</evidence>
<dbReference type="Gene3D" id="3.40.50.300">
    <property type="entry name" value="P-loop containing nucleotide triphosphate hydrolases"/>
    <property type="match status" value="1"/>
</dbReference>
<evidence type="ECO:0000256" key="4">
    <source>
        <dbReference type="ARBA" id="ARBA00022692"/>
    </source>
</evidence>
<keyword evidence="8 10" id="KW-0472">Membrane</keyword>
<organism evidence="13 14">
    <name type="scientific">Microbacterium bovistercoris</name>
    <dbReference type="NCBI Taxonomy" id="2293570"/>
    <lineage>
        <taxon>Bacteria</taxon>
        <taxon>Bacillati</taxon>
        <taxon>Actinomycetota</taxon>
        <taxon>Actinomycetes</taxon>
        <taxon>Micrococcales</taxon>
        <taxon>Microbacteriaceae</taxon>
        <taxon>Microbacterium</taxon>
    </lineage>
</organism>
<sequence length="603" mass="64699">MAERRARRALAVELRALLRVADMDSPGWIIMAVGGSVVLAGLDTLGVAAMLPLMELLTGSNPDSSVIRAVSAVTGTTEISALVPAVAGLIGLLFVMKSAFTIVFRWWLLGRTTRVSADAATELLRRYVASPYALHRTRELSETYRNVNDATAQASTVLLGVIGLLSDLMMLVAVVAILMIVAPGATLMAAAFFAVLVGGVQLALRRRQAQVGEELAEAALQTWQFLLPALDAFRDARLTSSADMFVDGFASAKRRSAHGWRVLSIVSEIPKYLLEIGFIIAIMGISAVLFSTAPVSEALTVLGLFAAASLRALPTLNRVSATFAIIRSGQVGLHIVVDTAGALDEQPRYSNKVTTAMPFQGNIDIDRIHFRYPDADDEILRGISMTIEENSTTAFVGSSGAGKSTLLDLVLGLLEPTSGEIRCGGRLITDDLAGWYDGLGVVPQDVFLLNASLEANIAFGVKREDIDPQRVREAIRLAQLENFVHDLAAGLDTVVGERGVRLSGGQRQRIGLARALYRRPSILVLDEATSALDNETEHEIASTLRNLRGSMTVIIVAHRLSTVRDADKLVFLAEGGVVDEGTFAQVRESTPAFARLVELGELT</sequence>
<dbReference type="InterPro" id="IPR017871">
    <property type="entry name" value="ABC_transporter-like_CS"/>
</dbReference>
<evidence type="ECO:0000256" key="5">
    <source>
        <dbReference type="ARBA" id="ARBA00022741"/>
    </source>
</evidence>
<dbReference type="AlphaFoldDB" id="A0A371NXL9"/>
<feature type="domain" description="ABC transporter" evidence="11">
    <location>
        <begin position="363"/>
        <end position="599"/>
    </location>
</feature>
<gene>
    <name evidence="13" type="ORF">DY023_01935</name>
</gene>
<dbReference type="InterPro" id="IPR003439">
    <property type="entry name" value="ABC_transporter-like_ATP-bd"/>
</dbReference>
<feature type="transmembrane region" description="Helical" evidence="10">
    <location>
        <begin position="157"/>
        <end position="181"/>
    </location>
</feature>
<dbReference type="Pfam" id="PF00005">
    <property type="entry name" value="ABC_tran"/>
    <property type="match status" value="1"/>
</dbReference>
<evidence type="ECO:0000256" key="8">
    <source>
        <dbReference type="ARBA" id="ARBA00023136"/>
    </source>
</evidence>